<evidence type="ECO:0000256" key="2">
    <source>
        <dbReference type="ARBA" id="ARBA00022857"/>
    </source>
</evidence>
<dbReference type="Gene3D" id="3.40.50.720">
    <property type="entry name" value="NAD(P)-binding Rossmann-like Domain"/>
    <property type="match status" value="1"/>
</dbReference>
<accession>A0A9P7S3N2</accession>
<dbReference type="InterPro" id="IPR036291">
    <property type="entry name" value="NAD(P)-bd_dom_sf"/>
</dbReference>
<evidence type="ECO:0000313" key="4">
    <source>
        <dbReference type="EMBL" id="KAG7094871.1"/>
    </source>
</evidence>
<dbReference type="SUPFAM" id="SSF51735">
    <property type="entry name" value="NAD(P)-binding Rossmann-fold domains"/>
    <property type="match status" value="1"/>
</dbReference>
<evidence type="ECO:0000256" key="3">
    <source>
        <dbReference type="ARBA" id="ARBA00023002"/>
    </source>
</evidence>
<dbReference type="RefSeq" id="XP_043011341.1">
    <property type="nucleotide sequence ID" value="XM_043150254.1"/>
</dbReference>
<dbReference type="Proteomes" id="UP001049176">
    <property type="component" value="Chromosome 3"/>
</dbReference>
<dbReference type="PRINTS" id="PR00081">
    <property type="entry name" value="GDHRDH"/>
</dbReference>
<dbReference type="GO" id="GO:0005737">
    <property type="term" value="C:cytoplasm"/>
    <property type="evidence" value="ECO:0007669"/>
    <property type="project" value="TreeGrafter"/>
</dbReference>
<sequence>MSTTMVALPDIKDDVAFITGAASGIGYALTKELATRGARVIITDIQETTCQTLASELNREAGETVAVAAKVDTTSWDEQVAAYELGKQTFGRVDYFFANAGIVEAMWIPRFEADKFDVETPIEKPNLKTTEINYIGQLNTAALALQVFQRQELNRHGFRGKLVLTSSIYGFFHSVTMPMYCSSKSGILAFTRSTSDLHKGKNITINCICPNATPTNIVPPDFFIAFREQDVLTPLDFVIEQYISVLGASQDNGKAIGVYKRNAWDHPLDTYRREENRASYGLIDDGVAKAFGYWD</sequence>
<dbReference type="PROSITE" id="PS00061">
    <property type="entry name" value="ADH_SHORT"/>
    <property type="match status" value="1"/>
</dbReference>
<keyword evidence="5" id="KW-1185">Reference proteome</keyword>
<dbReference type="OrthoDB" id="5371740at2759"/>
<dbReference type="Pfam" id="PF00106">
    <property type="entry name" value="adh_short"/>
    <property type="match status" value="1"/>
</dbReference>
<proteinExistence type="inferred from homology"/>
<protein>
    <recommendedName>
        <fullName evidence="6">NAD(P)-binding protein</fullName>
    </recommendedName>
</protein>
<comment type="similarity">
    <text evidence="1">Belongs to the short-chain dehydrogenases/reductases (SDR) family.</text>
</comment>
<dbReference type="KEGG" id="more:E1B28_005678"/>
<reference evidence="4" key="1">
    <citation type="journal article" date="2021" name="Genome Biol. Evol.">
        <title>The assembled and annotated genome of the fairy-ring fungus Marasmius oreades.</title>
        <authorList>
            <person name="Hiltunen M."/>
            <person name="Ament-Velasquez S.L."/>
            <person name="Johannesson H."/>
        </authorList>
    </citation>
    <scope>NUCLEOTIDE SEQUENCE</scope>
    <source>
        <strain evidence="4">03SP1</strain>
    </source>
</reference>
<dbReference type="GO" id="GO:0016616">
    <property type="term" value="F:oxidoreductase activity, acting on the CH-OH group of donors, NAD or NADP as acceptor"/>
    <property type="evidence" value="ECO:0007669"/>
    <property type="project" value="TreeGrafter"/>
</dbReference>
<keyword evidence="2" id="KW-0521">NADP</keyword>
<evidence type="ECO:0000256" key="1">
    <source>
        <dbReference type="ARBA" id="ARBA00006484"/>
    </source>
</evidence>
<name>A0A9P7S3N2_9AGAR</name>
<evidence type="ECO:0000313" key="5">
    <source>
        <dbReference type="Proteomes" id="UP001049176"/>
    </source>
</evidence>
<comment type="caution">
    <text evidence="4">The sequence shown here is derived from an EMBL/GenBank/DDBJ whole genome shotgun (WGS) entry which is preliminary data.</text>
</comment>
<dbReference type="PANTHER" id="PTHR44229:SF4">
    <property type="entry name" value="15-HYDROXYPROSTAGLANDIN DEHYDROGENASE [NAD(+)]"/>
    <property type="match status" value="1"/>
</dbReference>
<dbReference type="EMBL" id="CM032183">
    <property type="protein sequence ID" value="KAG7094871.1"/>
    <property type="molecule type" value="Genomic_DNA"/>
</dbReference>
<dbReference type="PANTHER" id="PTHR44229">
    <property type="entry name" value="15-HYDROXYPROSTAGLANDIN DEHYDROGENASE [NAD(+)]"/>
    <property type="match status" value="1"/>
</dbReference>
<evidence type="ECO:0008006" key="6">
    <source>
        <dbReference type="Google" id="ProtNLM"/>
    </source>
</evidence>
<dbReference type="InterPro" id="IPR002347">
    <property type="entry name" value="SDR_fam"/>
</dbReference>
<organism evidence="4 5">
    <name type="scientific">Marasmius oreades</name>
    <name type="common">fairy-ring Marasmius</name>
    <dbReference type="NCBI Taxonomy" id="181124"/>
    <lineage>
        <taxon>Eukaryota</taxon>
        <taxon>Fungi</taxon>
        <taxon>Dikarya</taxon>
        <taxon>Basidiomycota</taxon>
        <taxon>Agaricomycotina</taxon>
        <taxon>Agaricomycetes</taxon>
        <taxon>Agaricomycetidae</taxon>
        <taxon>Agaricales</taxon>
        <taxon>Marasmiineae</taxon>
        <taxon>Marasmiaceae</taxon>
        <taxon>Marasmius</taxon>
    </lineage>
</organism>
<dbReference type="AlphaFoldDB" id="A0A9P7S3N2"/>
<gene>
    <name evidence="4" type="ORF">E1B28_005678</name>
</gene>
<dbReference type="GeneID" id="66074754"/>
<dbReference type="InterPro" id="IPR020904">
    <property type="entry name" value="Sc_DH/Rdtase_CS"/>
</dbReference>
<keyword evidence="3" id="KW-0560">Oxidoreductase</keyword>